<reference evidence="2" key="1">
    <citation type="submission" date="2020-07" db="EMBL/GenBank/DDBJ databases">
        <title>Multicomponent nature underlies the extraordinary mechanical properties of spider dragline silk.</title>
        <authorList>
            <person name="Kono N."/>
            <person name="Nakamura H."/>
            <person name="Mori M."/>
            <person name="Yoshida Y."/>
            <person name="Ohtoshi R."/>
            <person name="Malay A.D."/>
            <person name="Moran D.A.P."/>
            <person name="Tomita M."/>
            <person name="Numata K."/>
            <person name="Arakawa K."/>
        </authorList>
    </citation>
    <scope>NUCLEOTIDE SEQUENCE</scope>
</reference>
<evidence type="ECO:0000256" key="1">
    <source>
        <dbReference type="SAM" id="Phobius"/>
    </source>
</evidence>
<organism evidence="2 3">
    <name type="scientific">Trichonephila clavata</name>
    <name type="common">Joro spider</name>
    <name type="synonym">Nephila clavata</name>
    <dbReference type="NCBI Taxonomy" id="2740835"/>
    <lineage>
        <taxon>Eukaryota</taxon>
        <taxon>Metazoa</taxon>
        <taxon>Ecdysozoa</taxon>
        <taxon>Arthropoda</taxon>
        <taxon>Chelicerata</taxon>
        <taxon>Arachnida</taxon>
        <taxon>Araneae</taxon>
        <taxon>Araneomorphae</taxon>
        <taxon>Entelegynae</taxon>
        <taxon>Araneoidea</taxon>
        <taxon>Nephilidae</taxon>
        <taxon>Trichonephila</taxon>
    </lineage>
</organism>
<keyword evidence="1" id="KW-0472">Membrane</keyword>
<name>A0A8X6KD57_TRICU</name>
<keyword evidence="1" id="KW-0812">Transmembrane</keyword>
<evidence type="ECO:0000313" key="2">
    <source>
        <dbReference type="EMBL" id="GFQ70161.1"/>
    </source>
</evidence>
<sequence>MNHDWSRVFTSLQRYHSQNFLSSNCLFLLGSFVLFAQPYRNSILTLSDTESLQDIHSTQGIKVEKWTKSISFGCSASFLVSCRLPASSFESIQSFLTLQRGFYQSSCLQFH</sequence>
<proteinExistence type="predicted"/>
<feature type="transmembrane region" description="Helical" evidence="1">
    <location>
        <begin position="20"/>
        <end position="36"/>
    </location>
</feature>
<evidence type="ECO:0000313" key="3">
    <source>
        <dbReference type="Proteomes" id="UP000887116"/>
    </source>
</evidence>
<dbReference type="EMBL" id="BMAO01020823">
    <property type="protein sequence ID" value="GFQ70161.1"/>
    <property type="molecule type" value="Genomic_DNA"/>
</dbReference>
<gene>
    <name evidence="2" type="ORF">TNCT_318381</name>
</gene>
<accession>A0A8X6KD57</accession>
<comment type="caution">
    <text evidence="2">The sequence shown here is derived from an EMBL/GenBank/DDBJ whole genome shotgun (WGS) entry which is preliminary data.</text>
</comment>
<dbReference type="Proteomes" id="UP000887116">
    <property type="component" value="Unassembled WGS sequence"/>
</dbReference>
<keyword evidence="3" id="KW-1185">Reference proteome</keyword>
<keyword evidence="1" id="KW-1133">Transmembrane helix</keyword>
<dbReference type="AlphaFoldDB" id="A0A8X6KD57"/>
<protein>
    <submittedName>
        <fullName evidence="2">Uncharacterized protein</fullName>
    </submittedName>
</protein>